<gene>
    <name evidence="1" type="ORF">HK099_002453</name>
</gene>
<proteinExistence type="predicted"/>
<protein>
    <submittedName>
        <fullName evidence="1">Uncharacterized protein</fullName>
    </submittedName>
</protein>
<organism evidence="1 2">
    <name type="scientific">Clydaea vesicula</name>
    <dbReference type="NCBI Taxonomy" id="447962"/>
    <lineage>
        <taxon>Eukaryota</taxon>
        <taxon>Fungi</taxon>
        <taxon>Fungi incertae sedis</taxon>
        <taxon>Chytridiomycota</taxon>
        <taxon>Chytridiomycota incertae sedis</taxon>
        <taxon>Chytridiomycetes</taxon>
        <taxon>Lobulomycetales</taxon>
        <taxon>Lobulomycetaceae</taxon>
        <taxon>Clydaea</taxon>
    </lineage>
</organism>
<reference evidence="1" key="1">
    <citation type="submission" date="2020-05" db="EMBL/GenBank/DDBJ databases">
        <title>Phylogenomic resolution of chytrid fungi.</title>
        <authorList>
            <person name="Stajich J.E."/>
            <person name="Amses K."/>
            <person name="Simmons R."/>
            <person name="Seto K."/>
            <person name="Myers J."/>
            <person name="Bonds A."/>
            <person name="Quandt C.A."/>
            <person name="Barry K."/>
            <person name="Liu P."/>
            <person name="Grigoriev I."/>
            <person name="Longcore J.E."/>
            <person name="James T.Y."/>
        </authorList>
    </citation>
    <scope>NUCLEOTIDE SEQUENCE</scope>
    <source>
        <strain evidence="1">JEL0476</strain>
    </source>
</reference>
<dbReference type="EMBL" id="JADGJW010000181">
    <property type="protein sequence ID" value="KAJ3222303.1"/>
    <property type="molecule type" value="Genomic_DNA"/>
</dbReference>
<dbReference type="AlphaFoldDB" id="A0AAD5U4E1"/>
<keyword evidence="2" id="KW-1185">Reference proteome</keyword>
<name>A0AAD5U4E1_9FUNG</name>
<evidence type="ECO:0000313" key="1">
    <source>
        <dbReference type="EMBL" id="KAJ3222303.1"/>
    </source>
</evidence>
<sequence length="104" mass="11430">QVNIIGINKASLKSVTDSKSLLKTSFDGSHNQIRLLPSQNTNDLNLYVGLESKSGDLKENSRLSAFKALNYVKTLNDKEKFCLNFTNLGCAKATAEGNSKKYTN</sequence>
<accession>A0AAD5U4E1</accession>
<dbReference type="Proteomes" id="UP001211065">
    <property type="component" value="Unassembled WGS sequence"/>
</dbReference>
<evidence type="ECO:0000313" key="2">
    <source>
        <dbReference type="Proteomes" id="UP001211065"/>
    </source>
</evidence>
<comment type="caution">
    <text evidence="1">The sequence shown here is derived from an EMBL/GenBank/DDBJ whole genome shotgun (WGS) entry which is preliminary data.</text>
</comment>
<feature type="non-terminal residue" evidence="1">
    <location>
        <position position="1"/>
    </location>
</feature>